<dbReference type="InterPro" id="IPR011008">
    <property type="entry name" value="Dimeric_a/b-barrel"/>
</dbReference>
<dbReference type="OrthoDB" id="582594at2"/>
<dbReference type="InterPro" id="IPR010753">
    <property type="entry name" value="DUF1330"/>
</dbReference>
<feature type="domain" description="DUF1330" evidence="1">
    <location>
        <begin position="15"/>
        <end position="88"/>
    </location>
</feature>
<organism evidence="2 3">
    <name type="scientific">Sulfitobacter mediterraneus</name>
    <dbReference type="NCBI Taxonomy" id="83219"/>
    <lineage>
        <taxon>Bacteria</taxon>
        <taxon>Pseudomonadati</taxon>
        <taxon>Pseudomonadota</taxon>
        <taxon>Alphaproteobacteria</taxon>
        <taxon>Rhodobacterales</taxon>
        <taxon>Roseobacteraceae</taxon>
        <taxon>Sulfitobacter</taxon>
    </lineage>
</organism>
<reference evidence="2 3" key="1">
    <citation type="submission" date="2018-04" db="EMBL/GenBank/DDBJ databases">
        <title>Genomic Encyclopedia of Archaeal and Bacterial Type Strains, Phase II (KMG-II): from individual species to whole genera.</title>
        <authorList>
            <person name="Goeker M."/>
        </authorList>
    </citation>
    <scope>NUCLEOTIDE SEQUENCE [LARGE SCALE GENOMIC DNA]</scope>
    <source>
        <strain evidence="2 3">DSM 12244</strain>
    </source>
</reference>
<dbReference type="Pfam" id="PF07045">
    <property type="entry name" value="DUF1330"/>
    <property type="match status" value="1"/>
</dbReference>
<dbReference type="RefSeq" id="WP_025046892.1">
    <property type="nucleotide sequence ID" value="NZ_OMPT01000007.1"/>
</dbReference>
<sequence>MAVTVLAEVKINPGATEELAEYFEVTGPLLEAAGARIVSHLNINEIVIGKNSAKSMYVVEYPSREAVFQVFSSESYKSIIPARDAAFDLYQISICDSSGPDALSQSEAPDPLLEATK</sequence>
<proteinExistence type="predicted"/>
<name>A0A2T6BW98_9RHOB</name>
<dbReference type="SUPFAM" id="SSF54909">
    <property type="entry name" value="Dimeric alpha+beta barrel"/>
    <property type="match status" value="1"/>
</dbReference>
<dbReference type="EMBL" id="QBKU01000025">
    <property type="protein sequence ID" value="PTX60355.1"/>
    <property type="molecule type" value="Genomic_DNA"/>
</dbReference>
<protein>
    <submittedName>
        <fullName evidence="2">Uncharacterized protein (DUF1330 family)</fullName>
    </submittedName>
</protein>
<accession>A0A2T6BW98</accession>
<comment type="caution">
    <text evidence="2">The sequence shown here is derived from an EMBL/GenBank/DDBJ whole genome shotgun (WGS) entry which is preliminary data.</text>
</comment>
<gene>
    <name evidence="2" type="ORF">C8N31_1257</name>
</gene>
<evidence type="ECO:0000313" key="3">
    <source>
        <dbReference type="Proteomes" id="UP000244092"/>
    </source>
</evidence>
<evidence type="ECO:0000313" key="2">
    <source>
        <dbReference type="EMBL" id="PTX60355.1"/>
    </source>
</evidence>
<dbReference type="AlphaFoldDB" id="A0A2T6BW98"/>
<evidence type="ECO:0000259" key="1">
    <source>
        <dbReference type="Pfam" id="PF07045"/>
    </source>
</evidence>
<dbReference type="Proteomes" id="UP000244092">
    <property type="component" value="Unassembled WGS sequence"/>
</dbReference>
<dbReference type="Gene3D" id="3.30.70.100">
    <property type="match status" value="1"/>
</dbReference>